<dbReference type="InterPro" id="IPR011992">
    <property type="entry name" value="EF-hand-dom_pair"/>
</dbReference>
<comment type="caution">
    <text evidence="7">The sequence shown here is derived from an EMBL/GenBank/DDBJ whole genome shotgun (WGS) entry which is preliminary data.</text>
</comment>
<feature type="domain" description="EF-hand" evidence="6">
    <location>
        <begin position="49"/>
        <end position="84"/>
    </location>
</feature>
<feature type="region of interest" description="Disordered" evidence="5">
    <location>
        <begin position="92"/>
        <end position="355"/>
    </location>
</feature>
<feature type="compositionally biased region" description="Basic and acidic residues" evidence="5">
    <location>
        <begin position="259"/>
        <end position="277"/>
    </location>
</feature>
<dbReference type="GO" id="GO:0046914">
    <property type="term" value="F:transition metal ion binding"/>
    <property type="evidence" value="ECO:0007669"/>
    <property type="project" value="InterPro"/>
</dbReference>
<dbReference type="PROSITE" id="PS00018">
    <property type="entry name" value="EF_HAND_1"/>
    <property type="match status" value="1"/>
</dbReference>
<dbReference type="GO" id="GO:0005509">
    <property type="term" value="F:calcium ion binding"/>
    <property type="evidence" value="ECO:0007669"/>
    <property type="project" value="InterPro"/>
</dbReference>
<dbReference type="GO" id="GO:0005615">
    <property type="term" value="C:extracellular space"/>
    <property type="evidence" value="ECO:0007669"/>
    <property type="project" value="TreeGrafter"/>
</dbReference>
<evidence type="ECO:0000259" key="6">
    <source>
        <dbReference type="PROSITE" id="PS50222"/>
    </source>
</evidence>
<sequence>MARLQDNINGIIAAFYTYATGDGDSSTLSRGELRLIIEQEFVDVIMDPHDPSAVEKVLRFLDEDSNGKVDFSEFLSVVSHVAKACYRQLQQDQAPEGDQELAVQEEAGGERPHKQVHEQGLSKHVQVGGTSRRDQDTQEDQEDVTPRQDQDTQQHQEGRTPRQDHYTQQDQESETAKVDQDTYQEDRTEAPEEGPKRGETVVTEIPERYGNTQKAEKTPKQDPKPHQDQEIETPKLGLNHHQSPEVEPMKQSPNSPPKTPERDTNKTKDCEAPRQDPNEAQGLPPPVLGTRPRPDPSPRGTQQDQAPLPAPKVEVQVGSVAEAQPAPGQGQEGAHGKGQHAAEQKHLQPQWPLQK</sequence>
<evidence type="ECO:0000256" key="1">
    <source>
        <dbReference type="ARBA" id="ARBA00007323"/>
    </source>
</evidence>
<organism evidence="7 8">
    <name type="scientific">Alectura lathami</name>
    <name type="common">Australian brush turkey</name>
    <dbReference type="NCBI Taxonomy" id="81907"/>
    <lineage>
        <taxon>Eukaryota</taxon>
        <taxon>Metazoa</taxon>
        <taxon>Chordata</taxon>
        <taxon>Craniata</taxon>
        <taxon>Vertebrata</taxon>
        <taxon>Euteleostomi</taxon>
        <taxon>Archelosauria</taxon>
        <taxon>Archosauria</taxon>
        <taxon>Dinosauria</taxon>
        <taxon>Saurischia</taxon>
        <taxon>Theropoda</taxon>
        <taxon>Coelurosauria</taxon>
        <taxon>Aves</taxon>
        <taxon>Neognathae</taxon>
        <taxon>Galloanserae</taxon>
        <taxon>Galliformes</taxon>
        <taxon>Megapodiidae</taxon>
        <taxon>Alectura</taxon>
    </lineage>
</organism>
<dbReference type="InterPro" id="IPR013787">
    <property type="entry name" value="S100_Ca-bd_sub"/>
</dbReference>
<evidence type="ECO:0000313" key="8">
    <source>
        <dbReference type="Proteomes" id="UP000562322"/>
    </source>
</evidence>
<dbReference type="InterPro" id="IPR018247">
    <property type="entry name" value="EF_Hand_1_Ca_BS"/>
</dbReference>
<feature type="non-terminal residue" evidence="7">
    <location>
        <position position="355"/>
    </location>
</feature>
<dbReference type="SMART" id="SM01394">
    <property type="entry name" value="S_100"/>
    <property type="match status" value="1"/>
</dbReference>
<dbReference type="PANTHER" id="PTHR11639:SF26">
    <property type="entry name" value="CORNULIN"/>
    <property type="match status" value="1"/>
</dbReference>
<dbReference type="CDD" id="cd00213">
    <property type="entry name" value="S-100"/>
    <property type="match status" value="1"/>
</dbReference>
<feature type="compositionally biased region" description="Basic and acidic residues" evidence="5">
    <location>
        <begin position="174"/>
        <end position="199"/>
    </location>
</feature>
<evidence type="ECO:0000256" key="5">
    <source>
        <dbReference type="SAM" id="MobiDB-lite"/>
    </source>
</evidence>
<dbReference type="Gene3D" id="1.10.238.10">
    <property type="entry name" value="EF-hand"/>
    <property type="match status" value="1"/>
</dbReference>
<reference evidence="7 8" key="1">
    <citation type="submission" date="2019-09" db="EMBL/GenBank/DDBJ databases">
        <title>Bird 10,000 Genomes (B10K) Project - Family phase.</title>
        <authorList>
            <person name="Zhang G."/>
        </authorList>
    </citation>
    <scope>NUCLEOTIDE SEQUENCE [LARGE SCALE GENOMIC DNA]</scope>
    <source>
        <strain evidence="7">B10K-DU-001-39</strain>
        <tissue evidence="7">Muscle</tissue>
    </source>
</reference>
<keyword evidence="8" id="KW-1185">Reference proteome</keyword>
<keyword evidence="3" id="KW-0677">Repeat</keyword>
<dbReference type="PANTHER" id="PTHR11639">
    <property type="entry name" value="S100 CALCIUM-BINDING PROTEIN"/>
    <property type="match status" value="1"/>
</dbReference>
<evidence type="ECO:0000256" key="4">
    <source>
        <dbReference type="ARBA" id="ARBA00022837"/>
    </source>
</evidence>
<evidence type="ECO:0000256" key="2">
    <source>
        <dbReference type="ARBA" id="ARBA00022723"/>
    </source>
</evidence>
<accession>A0A7L0WLC5</accession>
<dbReference type="SUPFAM" id="SSF47473">
    <property type="entry name" value="EF-hand"/>
    <property type="match status" value="1"/>
</dbReference>
<dbReference type="InterPro" id="IPR001751">
    <property type="entry name" value="S100/CaBP7/8-like_CS"/>
</dbReference>
<dbReference type="AlphaFoldDB" id="A0A7L0WLC5"/>
<protein>
    <submittedName>
        <fullName evidence="7">CRNN protein</fullName>
    </submittedName>
</protein>
<keyword evidence="4" id="KW-0106">Calcium</keyword>
<dbReference type="PROSITE" id="PS50222">
    <property type="entry name" value="EF_HAND_2"/>
    <property type="match status" value="1"/>
</dbReference>
<dbReference type="PROSITE" id="PS00303">
    <property type="entry name" value="S100_CABP"/>
    <property type="match status" value="1"/>
</dbReference>
<evidence type="ECO:0000313" key="7">
    <source>
        <dbReference type="EMBL" id="NXL91940.1"/>
    </source>
</evidence>
<dbReference type="InterPro" id="IPR002048">
    <property type="entry name" value="EF_hand_dom"/>
</dbReference>
<dbReference type="OrthoDB" id="9909924at2759"/>
<dbReference type="GO" id="GO:0071345">
    <property type="term" value="P:cellular response to cytokine stimulus"/>
    <property type="evidence" value="ECO:0007669"/>
    <property type="project" value="TreeGrafter"/>
</dbReference>
<feature type="compositionally biased region" description="Basic and acidic residues" evidence="5">
    <location>
        <begin position="214"/>
        <end position="233"/>
    </location>
</feature>
<dbReference type="GO" id="GO:0051896">
    <property type="term" value="P:regulation of phosphatidylinositol 3-kinase/protein kinase B signal transduction"/>
    <property type="evidence" value="ECO:0007669"/>
    <property type="project" value="TreeGrafter"/>
</dbReference>
<feature type="compositionally biased region" description="Basic and acidic residues" evidence="5">
    <location>
        <begin position="108"/>
        <end position="121"/>
    </location>
</feature>
<evidence type="ECO:0000256" key="3">
    <source>
        <dbReference type="ARBA" id="ARBA00022737"/>
    </source>
</evidence>
<dbReference type="InterPro" id="IPR034325">
    <property type="entry name" value="S-100_dom"/>
</dbReference>
<comment type="similarity">
    <text evidence="1">Belongs to the S-100 family.</text>
</comment>
<dbReference type="GO" id="GO:0048306">
    <property type="term" value="F:calcium-dependent protein binding"/>
    <property type="evidence" value="ECO:0007669"/>
    <property type="project" value="TreeGrafter"/>
</dbReference>
<feature type="compositionally biased region" description="Basic and acidic residues" evidence="5">
    <location>
        <begin position="144"/>
        <end position="167"/>
    </location>
</feature>
<dbReference type="Pfam" id="PF01023">
    <property type="entry name" value="S_100"/>
    <property type="match status" value="1"/>
</dbReference>
<keyword evidence="2" id="KW-0479">Metal-binding</keyword>
<dbReference type="Proteomes" id="UP000562322">
    <property type="component" value="Unassembled WGS sequence"/>
</dbReference>
<gene>
    <name evidence="7" type="primary">Crnn</name>
    <name evidence="7" type="ORF">ALELAT_R08441</name>
</gene>
<proteinExistence type="inferred from homology"/>
<name>A0A7L0WLC5_ALELA</name>
<dbReference type="EMBL" id="VXAV01008530">
    <property type="protein sequence ID" value="NXL91940.1"/>
    <property type="molecule type" value="Genomic_DNA"/>
</dbReference>
<feature type="non-terminal residue" evidence="7">
    <location>
        <position position="1"/>
    </location>
</feature>
<dbReference type="GO" id="GO:1902808">
    <property type="term" value="P:positive regulation of cell cycle G1/S phase transition"/>
    <property type="evidence" value="ECO:0007669"/>
    <property type="project" value="TreeGrafter"/>
</dbReference>